<dbReference type="Pfam" id="PF00069">
    <property type="entry name" value="Pkinase"/>
    <property type="match status" value="1"/>
</dbReference>
<dbReference type="InterPro" id="IPR017441">
    <property type="entry name" value="Protein_kinase_ATP_BS"/>
</dbReference>
<name>A0A1H7KGS9_9GAMM</name>
<dbReference type="GO" id="GO:0004674">
    <property type="term" value="F:protein serine/threonine kinase activity"/>
    <property type="evidence" value="ECO:0007669"/>
    <property type="project" value="TreeGrafter"/>
</dbReference>
<dbReference type="Proteomes" id="UP000199297">
    <property type="component" value="Unassembled WGS sequence"/>
</dbReference>
<keyword evidence="6" id="KW-1185">Reference proteome</keyword>
<dbReference type="SMART" id="SM00220">
    <property type="entry name" value="S_TKc"/>
    <property type="match status" value="1"/>
</dbReference>
<keyword evidence="5" id="KW-0418">Kinase</keyword>
<accession>A0A1H7KGS9</accession>
<dbReference type="PROSITE" id="PS00108">
    <property type="entry name" value="PROTEIN_KINASE_ST"/>
    <property type="match status" value="1"/>
</dbReference>
<dbReference type="InterPro" id="IPR011009">
    <property type="entry name" value="Kinase-like_dom_sf"/>
</dbReference>
<feature type="domain" description="Protein kinase" evidence="4">
    <location>
        <begin position="605"/>
        <end position="863"/>
    </location>
</feature>
<evidence type="ECO:0000256" key="1">
    <source>
        <dbReference type="ARBA" id="ARBA00022741"/>
    </source>
</evidence>
<dbReference type="PROSITE" id="PS50011">
    <property type="entry name" value="PROTEIN_KINASE_DOM"/>
    <property type="match status" value="1"/>
</dbReference>
<reference evidence="6" key="1">
    <citation type="submission" date="2016-10" db="EMBL/GenBank/DDBJ databases">
        <authorList>
            <person name="Varghese N."/>
            <person name="Submissions S."/>
        </authorList>
    </citation>
    <scope>NUCLEOTIDE SEQUENCE [LARGE SCALE GENOMIC DNA]</scope>
    <source>
        <strain evidence="6">CGMCC 1.9127</strain>
    </source>
</reference>
<dbReference type="Gene3D" id="3.30.200.20">
    <property type="entry name" value="Phosphorylase Kinase, domain 1"/>
    <property type="match status" value="1"/>
</dbReference>
<dbReference type="SUPFAM" id="SSF56112">
    <property type="entry name" value="Protein kinase-like (PK-like)"/>
    <property type="match status" value="1"/>
</dbReference>
<keyword evidence="5" id="KW-0808">Transferase</keyword>
<evidence type="ECO:0000313" key="6">
    <source>
        <dbReference type="Proteomes" id="UP000199297"/>
    </source>
</evidence>
<dbReference type="PROSITE" id="PS00107">
    <property type="entry name" value="PROTEIN_KINASE_ATP"/>
    <property type="match status" value="1"/>
</dbReference>
<dbReference type="PANTHER" id="PTHR24346:SF30">
    <property type="entry name" value="MATERNAL EMBRYONIC LEUCINE ZIPPER KINASE"/>
    <property type="match status" value="1"/>
</dbReference>
<proteinExistence type="predicted"/>
<feature type="binding site" evidence="3">
    <location>
        <position position="634"/>
    </location>
    <ligand>
        <name>ATP</name>
        <dbReference type="ChEBI" id="CHEBI:30616"/>
    </ligand>
</feature>
<organism evidence="5 6">
    <name type="scientific">Colwellia chukchiensis</name>
    <dbReference type="NCBI Taxonomy" id="641665"/>
    <lineage>
        <taxon>Bacteria</taxon>
        <taxon>Pseudomonadati</taxon>
        <taxon>Pseudomonadota</taxon>
        <taxon>Gammaproteobacteria</taxon>
        <taxon>Alteromonadales</taxon>
        <taxon>Colwelliaceae</taxon>
        <taxon>Colwellia</taxon>
    </lineage>
</organism>
<dbReference type="GO" id="GO:0035556">
    <property type="term" value="P:intracellular signal transduction"/>
    <property type="evidence" value="ECO:0007669"/>
    <property type="project" value="TreeGrafter"/>
</dbReference>
<protein>
    <submittedName>
        <fullName evidence="5">Protein kinase domain-containing protein</fullName>
    </submittedName>
</protein>
<keyword evidence="2 3" id="KW-0067">ATP-binding</keyword>
<dbReference type="EMBL" id="FOBI01000003">
    <property type="protein sequence ID" value="SEK85982.1"/>
    <property type="molecule type" value="Genomic_DNA"/>
</dbReference>
<gene>
    <name evidence="5" type="ORF">SAMN05216262_103138</name>
</gene>
<evidence type="ECO:0000313" key="5">
    <source>
        <dbReference type="EMBL" id="SEK85982.1"/>
    </source>
</evidence>
<dbReference type="CDD" id="cd14014">
    <property type="entry name" value="STKc_PknB_like"/>
    <property type="match status" value="1"/>
</dbReference>
<evidence type="ECO:0000256" key="3">
    <source>
        <dbReference type="PROSITE-ProRule" id="PRU10141"/>
    </source>
</evidence>
<dbReference type="OrthoDB" id="9801841at2"/>
<dbReference type="InterPro" id="IPR008271">
    <property type="entry name" value="Ser/Thr_kinase_AS"/>
</dbReference>
<dbReference type="STRING" id="641665.GCA_002104455_02657"/>
<dbReference type="PANTHER" id="PTHR24346">
    <property type="entry name" value="MAP/MICROTUBULE AFFINITY-REGULATING KINASE"/>
    <property type="match status" value="1"/>
</dbReference>
<evidence type="ECO:0000256" key="2">
    <source>
        <dbReference type="ARBA" id="ARBA00022840"/>
    </source>
</evidence>
<evidence type="ECO:0000259" key="4">
    <source>
        <dbReference type="PROSITE" id="PS50011"/>
    </source>
</evidence>
<sequence>MNELARIAYEYENWQKGYLHESGESISIVQAQILKDVWISITQAELSHKTDSRDYKRDRSKGVELFTALLLQSLEANQTSYSKELAEQVIKFIDHLMREKLDKRFQFNKFINELNKNLKQDKTTAELIISIIVNNAKGDHKLTAVNVTNTIDLTFVHECMKLSSIASYSSAKTSNKVRDLTTDELVFETQIRQLIFSFLDTLNFSKVVLLPKALLFYHHRDLTSQQRNKIEGWLSSSECQILKQVSYADLLNLTSVINLKDKINQLLNDGNSQNKPYTEILNACLTCLPAQIVNSQSFTANKTQFEAEFTQLINVQLYSVLTLNPNTIVNVDLIARRALYLSSLINLLEYTQVKSGFDYIFNKIEHNFNSFKAGTFKVAKVWILYLLERNEYTCNGFALEDWLEARFRYFVQKNQLIFKLSELKSNKAQFKNLSEDNIRSKRIQDSLSGKINEDFVNWVESHGGDDIFDNRNIEAITQQLASQLNLSNVDKLSLEQAVTHDDSYFEYWWNSVFQGQDKNIFVTETIIDAFQTFPKTDKSEDGFKMQRTRWNRIVSQVGGASPKVYKRFNTVFCNSIDPLEKHKVVTSRNNSLALINMDKRLNGRYKVINKLGSGGNGYVVKAADNNLYREVAIKLNATSEFTHPEVFKREARILATLKHENIIQVYDFISVEKSIFSRHINADVYGLVTEYHFGAMTLDKYLANNTLSNDQKITLFQQICNGVAAAHANNLIHGDLKPENIIVTNEGVAKLIDFGSASYEHLSKASSGSLEWLNPDVLIGKPLQKSSDIYALTLLLLFILEIDFTGVAEADEIKDPFLFGSNEQQQNESTADEIESIVTQKAEKHNANHGTLFKLILASHYLLEQGWHFSDAEWQKYNLDNGKPEEAEKEYFMINGIGSKANQFLNALHANVYKGFASEQRVKSLIETLLKGLLTSALNQELSYQVQQQSCKKSKGVKFNSNYLDHALIKLAEQSNNKPLETIETVEQLSVASYVLLDASASHVNNEVVLKPQLFINGRLLTKPYLQSIPEVYSVDDPRIQKVICKFNSVGMDYLFTDVIVQLHDGSPARLCIYNDGVYIDKQFHRLLDAIEHAKTIDLVA</sequence>
<dbReference type="Gene3D" id="1.10.510.10">
    <property type="entry name" value="Transferase(Phosphotransferase) domain 1"/>
    <property type="match status" value="1"/>
</dbReference>
<dbReference type="RefSeq" id="WP_005492633.1">
    <property type="nucleotide sequence ID" value="NZ_FOBI01000003.1"/>
</dbReference>
<dbReference type="InterPro" id="IPR000719">
    <property type="entry name" value="Prot_kinase_dom"/>
</dbReference>
<dbReference type="GO" id="GO:0005737">
    <property type="term" value="C:cytoplasm"/>
    <property type="evidence" value="ECO:0007669"/>
    <property type="project" value="TreeGrafter"/>
</dbReference>
<keyword evidence="1 3" id="KW-0547">Nucleotide-binding</keyword>
<dbReference type="GO" id="GO:0005524">
    <property type="term" value="F:ATP binding"/>
    <property type="evidence" value="ECO:0007669"/>
    <property type="project" value="UniProtKB-UniRule"/>
</dbReference>
<dbReference type="AlphaFoldDB" id="A0A1H7KGS9"/>